<evidence type="ECO:0000313" key="8">
    <source>
        <dbReference type="Proteomes" id="UP000321199"/>
    </source>
</evidence>
<dbReference type="InterPro" id="IPR025423">
    <property type="entry name" value="TMEM205-like"/>
</dbReference>
<dbReference type="AlphaFoldDB" id="A0A5B8RSE3"/>
<sequence length="146" mass="15927">MFQRLPVFAAALWWSSLSVIGFVAVPLVFMRVPQKMLAGYVTAGLFEAQTWISVACCALLLVVSRPKHSETVAPWARAALIFVILGMLLALLLQFGVAPKVIAYHGVRLWHNAATVMYFGQWLCASVVLWRLAGPAGAKADAVSDR</sequence>
<feature type="transmembrane region" description="Helical" evidence="5">
    <location>
        <begin position="109"/>
        <end position="130"/>
    </location>
</feature>
<feature type="domain" description="TMEM205-like" evidence="6">
    <location>
        <begin position="9"/>
        <end position="103"/>
    </location>
</feature>
<evidence type="ECO:0000256" key="5">
    <source>
        <dbReference type="SAM" id="Phobius"/>
    </source>
</evidence>
<dbReference type="Proteomes" id="UP000321199">
    <property type="component" value="Chromosome"/>
</dbReference>
<dbReference type="RefSeq" id="WP_146911262.1">
    <property type="nucleotide sequence ID" value="NZ_CP042344.1"/>
</dbReference>
<feature type="transmembrane region" description="Helical" evidence="5">
    <location>
        <begin position="75"/>
        <end position="97"/>
    </location>
</feature>
<gene>
    <name evidence="7" type="ORF">FOZ74_01140</name>
</gene>
<accession>A0A5B8RSE3</accession>
<proteinExistence type="predicted"/>
<evidence type="ECO:0000313" key="7">
    <source>
        <dbReference type="EMBL" id="QEA11758.1"/>
    </source>
</evidence>
<organism evidence="7 8">
    <name type="scientific">Comamonas flocculans</name>
    <dbReference type="NCBI Taxonomy" id="2597701"/>
    <lineage>
        <taxon>Bacteria</taxon>
        <taxon>Pseudomonadati</taxon>
        <taxon>Pseudomonadota</taxon>
        <taxon>Betaproteobacteria</taxon>
        <taxon>Burkholderiales</taxon>
        <taxon>Comamonadaceae</taxon>
        <taxon>Comamonas</taxon>
    </lineage>
</organism>
<keyword evidence="4 5" id="KW-0472">Membrane</keyword>
<evidence type="ECO:0000256" key="2">
    <source>
        <dbReference type="ARBA" id="ARBA00022692"/>
    </source>
</evidence>
<dbReference type="EMBL" id="CP042344">
    <property type="protein sequence ID" value="QEA11758.1"/>
    <property type="molecule type" value="Genomic_DNA"/>
</dbReference>
<dbReference type="KEGG" id="cof:FOZ74_01140"/>
<protein>
    <submittedName>
        <fullName evidence="7">DUF4149 domain-containing protein</fullName>
    </submittedName>
</protein>
<dbReference type="OrthoDB" id="5797290at2"/>
<evidence type="ECO:0000259" key="6">
    <source>
        <dbReference type="Pfam" id="PF13664"/>
    </source>
</evidence>
<comment type="subcellular location">
    <subcellularLocation>
        <location evidence="1">Membrane</location>
    </subcellularLocation>
</comment>
<evidence type="ECO:0000256" key="1">
    <source>
        <dbReference type="ARBA" id="ARBA00004370"/>
    </source>
</evidence>
<name>A0A5B8RSE3_9BURK</name>
<evidence type="ECO:0000256" key="3">
    <source>
        <dbReference type="ARBA" id="ARBA00022989"/>
    </source>
</evidence>
<keyword evidence="2 5" id="KW-0812">Transmembrane</keyword>
<reference evidence="7 8" key="1">
    <citation type="submission" date="2019-07" db="EMBL/GenBank/DDBJ databases">
        <title>Complete genome sequence of Comamonas sp. NLF 7-7 isolated from livestock.</title>
        <authorList>
            <person name="Kim D.H."/>
            <person name="Kim J.G."/>
        </authorList>
    </citation>
    <scope>NUCLEOTIDE SEQUENCE [LARGE SCALE GENOMIC DNA]</scope>
    <source>
        <strain evidence="7 8">NLF 7-7</strain>
    </source>
</reference>
<feature type="transmembrane region" description="Helical" evidence="5">
    <location>
        <begin position="7"/>
        <end position="29"/>
    </location>
</feature>
<keyword evidence="8" id="KW-1185">Reference proteome</keyword>
<keyword evidence="3 5" id="KW-1133">Transmembrane helix</keyword>
<dbReference type="GO" id="GO:0016020">
    <property type="term" value="C:membrane"/>
    <property type="evidence" value="ECO:0007669"/>
    <property type="project" value="UniProtKB-SubCell"/>
</dbReference>
<dbReference type="Pfam" id="PF13664">
    <property type="entry name" value="DUF4149"/>
    <property type="match status" value="1"/>
</dbReference>
<evidence type="ECO:0000256" key="4">
    <source>
        <dbReference type="ARBA" id="ARBA00023136"/>
    </source>
</evidence>
<feature type="transmembrane region" description="Helical" evidence="5">
    <location>
        <begin position="41"/>
        <end position="63"/>
    </location>
</feature>